<sequence length="398" mass="41891">MRSADRRNWCQQAGPSSRSTLPGSKAQVLEAVVVELELLKVQAGASPNIHAAASPAQPGGTSTDDVPGKDSAEGGTILRRIGRYGQEGGSAVSAQAPRIHSAGALGSASMGRRIESQTPTMLSILSAQEGARKAASADKILKPGRSRSVLRPHAGLGNGPSCFHPAYTFTPISAISLLVTAQKSQHKKASVCSRRAASLAQKDLFVGGYAVAAELHALLARQRPGLRWVDPGAEACSRLRAEVSLAKQSSRGHGALEALAHWPDAPRSASVFTLASRLGTAGELQFSARLHVDPLGQPSVVPIDAGLPRIISELRYVLATDITQSHSRAQSKADRSDVAPSEAGRQRGGCRPNSLQELSPRSPSPSAIRHQAAYSLISTIHILFPSNTPPYFDIHPQS</sequence>
<proteinExistence type="predicted"/>
<dbReference type="OrthoDB" id="10630465at2759"/>
<evidence type="ECO:0000313" key="2">
    <source>
        <dbReference type="EMBL" id="ETS64960.1"/>
    </source>
</evidence>
<accession>W3VTX8</accession>
<dbReference type="EMBL" id="AWNI01000003">
    <property type="protein sequence ID" value="ETS64960.1"/>
    <property type="molecule type" value="Genomic_DNA"/>
</dbReference>
<dbReference type="Proteomes" id="UP000019462">
    <property type="component" value="Unassembled WGS sequence"/>
</dbReference>
<feature type="compositionally biased region" description="Polar residues" evidence="1">
    <location>
        <begin position="9"/>
        <end position="22"/>
    </location>
</feature>
<evidence type="ECO:0000313" key="3">
    <source>
        <dbReference type="Proteomes" id="UP000019462"/>
    </source>
</evidence>
<reference evidence="2 3" key="1">
    <citation type="journal article" date="2014" name="Genome Announc.">
        <title>Genome sequence of the basidiomycetous fungus Pseudozyma aphidis DSM70725, an efficient producer of biosurfactant mannosylerythritol lipids.</title>
        <authorList>
            <person name="Lorenz S."/>
            <person name="Guenther M."/>
            <person name="Grumaz C."/>
            <person name="Rupp S."/>
            <person name="Zibek S."/>
            <person name="Sohn K."/>
        </authorList>
    </citation>
    <scope>NUCLEOTIDE SEQUENCE [LARGE SCALE GENOMIC DNA]</scope>
    <source>
        <strain evidence="3">ATCC 32657 / CBS 517.83 / DSM 70725 / JCM 10318 / NBRC 10182 / NRRL Y-7954 / St-0401</strain>
    </source>
</reference>
<protein>
    <submittedName>
        <fullName evidence="2">Uncharacterized protein</fullName>
    </submittedName>
</protein>
<name>W3VTX8_MOEAP</name>
<gene>
    <name evidence="2" type="ORF">PaG_00403</name>
</gene>
<evidence type="ECO:0000256" key="1">
    <source>
        <dbReference type="SAM" id="MobiDB-lite"/>
    </source>
</evidence>
<keyword evidence="3" id="KW-1185">Reference proteome</keyword>
<feature type="region of interest" description="Disordered" evidence="1">
    <location>
        <begin position="325"/>
        <end position="366"/>
    </location>
</feature>
<dbReference type="HOGENOM" id="CLU_692840_0_0_1"/>
<organism evidence="2 3">
    <name type="scientific">Moesziomyces aphidis</name>
    <name type="common">Pseudozyma aphidis</name>
    <dbReference type="NCBI Taxonomy" id="84754"/>
    <lineage>
        <taxon>Eukaryota</taxon>
        <taxon>Fungi</taxon>
        <taxon>Dikarya</taxon>
        <taxon>Basidiomycota</taxon>
        <taxon>Ustilaginomycotina</taxon>
        <taxon>Ustilaginomycetes</taxon>
        <taxon>Ustilaginales</taxon>
        <taxon>Ustilaginaceae</taxon>
        <taxon>Moesziomyces</taxon>
    </lineage>
</organism>
<dbReference type="AlphaFoldDB" id="W3VTX8"/>
<comment type="caution">
    <text evidence="2">The sequence shown here is derived from an EMBL/GenBank/DDBJ whole genome shotgun (WGS) entry which is preliminary data.</text>
</comment>
<feature type="region of interest" description="Disordered" evidence="1">
    <location>
        <begin position="50"/>
        <end position="73"/>
    </location>
</feature>
<feature type="region of interest" description="Disordered" evidence="1">
    <location>
        <begin position="1"/>
        <end position="24"/>
    </location>
</feature>
<feature type="compositionally biased region" description="Polar residues" evidence="1">
    <location>
        <begin position="353"/>
        <end position="365"/>
    </location>
</feature>